<dbReference type="Proteomes" id="UP000229612">
    <property type="component" value="Unassembled WGS sequence"/>
</dbReference>
<comment type="caution">
    <text evidence="3">The sequence shown here is derived from an EMBL/GenBank/DDBJ whole genome shotgun (WGS) entry which is preliminary data.</text>
</comment>
<feature type="transmembrane region" description="Helical" evidence="1">
    <location>
        <begin position="329"/>
        <end position="347"/>
    </location>
</feature>
<feature type="transmembrane region" description="Helical" evidence="1">
    <location>
        <begin position="307"/>
        <end position="323"/>
    </location>
</feature>
<organism evidence="3 4">
    <name type="scientific">Candidatus Kaiserbacteria bacterium CG10_big_fil_rev_8_21_14_0_10_44_10</name>
    <dbReference type="NCBI Taxonomy" id="1974606"/>
    <lineage>
        <taxon>Bacteria</taxon>
        <taxon>Candidatus Kaiseribacteriota</taxon>
    </lineage>
</organism>
<keyword evidence="1" id="KW-0472">Membrane</keyword>
<name>A0A2H0UHG7_9BACT</name>
<dbReference type="Pfam" id="PF26514">
    <property type="entry name" value="DUF8173"/>
    <property type="match status" value="1"/>
</dbReference>
<protein>
    <recommendedName>
        <fullName evidence="2">DUF8173 domain-containing protein</fullName>
    </recommendedName>
</protein>
<evidence type="ECO:0000313" key="4">
    <source>
        <dbReference type="Proteomes" id="UP000229612"/>
    </source>
</evidence>
<keyword evidence="1" id="KW-0812">Transmembrane</keyword>
<dbReference type="EMBL" id="PFBG01000024">
    <property type="protein sequence ID" value="PIR85847.1"/>
    <property type="molecule type" value="Genomic_DNA"/>
</dbReference>
<evidence type="ECO:0000313" key="3">
    <source>
        <dbReference type="EMBL" id="PIR85847.1"/>
    </source>
</evidence>
<feature type="transmembrane region" description="Helical" evidence="1">
    <location>
        <begin position="204"/>
        <end position="223"/>
    </location>
</feature>
<evidence type="ECO:0000259" key="2">
    <source>
        <dbReference type="Pfam" id="PF26514"/>
    </source>
</evidence>
<feature type="transmembrane region" description="Helical" evidence="1">
    <location>
        <begin position="273"/>
        <end position="295"/>
    </location>
</feature>
<feature type="transmembrane region" description="Helical" evidence="1">
    <location>
        <begin position="243"/>
        <end position="267"/>
    </location>
</feature>
<evidence type="ECO:0000256" key="1">
    <source>
        <dbReference type="SAM" id="Phobius"/>
    </source>
</evidence>
<keyword evidence="1" id="KW-1133">Transmembrane helix</keyword>
<accession>A0A2H0UHG7</accession>
<dbReference type="InterPro" id="IPR058486">
    <property type="entry name" value="DUF8173"/>
</dbReference>
<feature type="domain" description="DUF8173" evidence="2">
    <location>
        <begin position="227"/>
        <end position="346"/>
    </location>
</feature>
<dbReference type="AlphaFoldDB" id="A0A2H0UHG7"/>
<proteinExistence type="predicted"/>
<gene>
    <name evidence="3" type="ORF">COU14_02225</name>
</gene>
<sequence>MLVPNLVSAETVVRTGNSVSIGVSQIVENDFYASAGSVTHSGEVREDMYVVAGSVTINGPIGADLTALGGTVQVNAPVGDDVRVMGGEVVISGEVKGDVFVIGGLLKVLSSASIDGGIYFYGGEAEIEGVVKGSVMGRAESITISSEVGAVDVSAVNVTLSDRANVRGDLSYASVRELERAAGAVVEGDIMRGTVAEEDNRGNASLIFVLSWIFTTLCIFLIFRTRFAELLSEIKRDTARVGLVGLATFFIAPLLSFILLATVLGAWLGIVTLLSTLLLFLISWIILPVLLGGYIMSHLSKGRRIDLWSVLVGLFTVIFLSYVPVVGGLLIFISFLLTIGTIAYLAYRSLKNLI</sequence>
<reference evidence="4" key="1">
    <citation type="submission" date="2017-09" db="EMBL/GenBank/DDBJ databases">
        <title>Depth-based differentiation of microbial function through sediment-hosted aquifers and enrichment of novel symbionts in the deep terrestrial subsurface.</title>
        <authorList>
            <person name="Probst A.J."/>
            <person name="Ladd B."/>
            <person name="Jarett J.K."/>
            <person name="Geller-Mcgrath D.E."/>
            <person name="Sieber C.M.K."/>
            <person name="Emerson J.B."/>
            <person name="Anantharaman K."/>
            <person name="Thomas B.C."/>
            <person name="Malmstrom R."/>
            <person name="Stieglmeier M."/>
            <person name="Klingl A."/>
            <person name="Woyke T."/>
            <person name="Ryan C.M."/>
            <person name="Banfield J.F."/>
        </authorList>
    </citation>
    <scope>NUCLEOTIDE SEQUENCE [LARGE SCALE GENOMIC DNA]</scope>
</reference>